<protein>
    <submittedName>
        <fullName evidence="2">Uncharacterized protein</fullName>
    </submittedName>
</protein>
<accession>A0A9P4TR58</accession>
<comment type="caution">
    <text evidence="2">The sequence shown here is derived from an EMBL/GenBank/DDBJ whole genome shotgun (WGS) entry which is preliminary data.</text>
</comment>
<name>A0A9P4TR58_9PLEO</name>
<evidence type="ECO:0000256" key="1">
    <source>
        <dbReference type="SAM" id="MobiDB-lite"/>
    </source>
</evidence>
<gene>
    <name evidence="2" type="ORF">CC78DRAFT_574136</name>
</gene>
<keyword evidence="3" id="KW-1185">Reference proteome</keyword>
<organism evidence="2 3">
    <name type="scientific">Lojkania enalia</name>
    <dbReference type="NCBI Taxonomy" id="147567"/>
    <lineage>
        <taxon>Eukaryota</taxon>
        <taxon>Fungi</taxon>
        <taxon>Dikarya</taxon>
        <taxon>Ascomycota</taxon>
        <taxon>Pezizomycotina</taxon>
        <taxon>Dothideomycetes</taxon>
        <taxon>Pleosporomycetidae</taxon>
        <taxon>Pleosporales</taxon>
        <taxon>Pleosporales incertae sedis</taxon>
        <taxon>Lojkania</taxon>
    </lineage>
</organism>
<feature type="compositionally biased region" description="Basic and acidic residues" evidence="1">
    <location>
        <begin position="30"/>
        <end position="41"/>
    </location>
</feature>
<proteinExistence type="predicted"/>
<dbReference type="EMBL" id="ML986580">
    <property type="protein sequence ID" value="KAF2270025.1"/>
    <property type="molecule type" value="Genomic_DNA"/>
</dbReference>
<evidence type="ECO:0000313" key="2">
    <source>
        <dbReference type="EMBL" id="KAF2270025.1"/>
    </source>
</evidence>
<dbReference type="OrthoDB" id="4357141at2759"/>
<sequence length="138" mass="14541">MVIGTARIVTYKHFEKARAERAAKGAKAAEEKAKKAAKEARNVANSAPEAKGAITGTKKRGQKRKSATLEADAAALKAKAARTSEVQVAEGGQDVGAPEPIAKAVRMSNGPEPLLSTATYAKNETALEPWKALVAQMW</sequence>
<dbReference type="AlphaFoldDB" id="A0A9P4TR58"/>
<feature type="region of interest" description="Disordered" evidence="1">
    <location>
        <begin position="30"/>
        <end position="65"/>
    </location>
</feature>
<dbReference type="Proteomes" id="UP000800093">
    <property type="component" value="Unassembled WGS sequence"/>
</dbReference>
<reference evidence="3" key="1">
    <citation type="journal article" date="2020" name="Stud. Mycol.">
        <title>101 Dothideomycetes genomes: A test case for predicting lifestyles and emergence of pathogens.</title>
        <authorList>
            <person name="Haridas S."/>
            <person name="Albert R."/>
            <person name="Binder M."/>
            <person name="Bloem J."/>
            <person name="LaButti K."/>
            <person name="Salamov A."/>
            <person name="Andreopoulos B."/>
            <person name="Baker S."/>
            <person name="Barry K."/>
            <person name="Bills G."/>
            <person name="Bluhm B."/>
            <person name="Cannon C."/>
            <person name="Castanera R."/>
            <person name="Culley D."/>
            <person name="Daum C."/>
            <person name="Ezra D."/>
            <person name="Gonzalez J."/>
            <person name="Henrissat B."/>
            <person name="Kuo A."/>
            <person name="Liang C."/>
            <person name="Lipzen A."/>
            <person name="Lutzoni F."/>
            <person name="Magnuson J."/>
            <person name="Mondo S."/>
            <person name="Nolan M."/>
            <person name="Ohm R."/>
            <person name="Pangilinan J."/>
            <person name="Park H.-J."/>
            <person name="Ramirez L."/>
            <person name="Alfaro M."/>
            <person name="Sun H."/>
            <person name="Tritt A."/>
            <person name="Yoshinaga Y."/>
            <person name="Zwiers L.-H."/>
            <person name="Turgeon B."/>
            <person name="Goodwin S."/>
            <person name="Spatafora J."/>
            <person name="Crous P."/>
            <person name="Grigoriev I."/>
        </authorList>
    </citation>
    <scope>NUCLEOTIDE SEQUENCE [LARGE SCALE GENOMIC DNA]</scope>
    <source>
        <strain evidence="3">CBS 304.66</strain>
    </source>
</reference>
<evidence type="ECO:0000313" key="3">
    <source>
        <dbReference type="Proteomes" id="UP000800093"/>
    </source>
</evidence>